<dbReference type="EMBL" id="KQ996417">
    <property type="protein sequence ID" value="KZV45182.1"/>
    <property type="molecule type" value="Genomic_DNA"/>
</dbReference>
<evidence type="ECO:0000313" key="1">
    <source>
        <dbReference type="EMBL" id="KZV45182.1"/>
    </source>
</evidence>
<accession>A0A2Z7CDR5</accession>
<dbReference type="AlphaFoldDB" id="A0A2Z7CDR5"/>
<evidence type="ECO:0000313" key="2">
    <source>
        <dbReference type="Proteomes" id="UP000250235"/>
    </source>
</evidence>
<dbReference type="Proteomes" id="UP000250235">
    <property type="component" value="Unassembled WGS sequence"/>
</dbReference>
<organism evidence="1 2">
    <name type="scientific">Dorcoceras hygrometricum</name>
    <dbReference type="NCBI Taxonomy" id="472368"/>
    <lineage>
        <taxon>Eukaryota</taxon>
        <taxon>Viridiplantae</taxon>
        <taxon>Streptophyta</taxon>
        <taxon>Embryophyta</taxon>
        <taxon>Tracheophyta</taxon>
        <taxon>Spermatophyta</taxon>
        <taxon>Magnoliopsida</taxon>
        <taxon>eudicotyledons</taxon>
        <taxon>Gunneridae</taxon>
        <taxon>Pentapetalae</taxon>
        <taxon>asterids</taxon>
        <taxon>lamiids</taxon>
        <taxon>Lamiales</taxon>
        <taxon>Gesneriaceae</taxon>
        <taxon>Didymocarpoideae</taxon>
        <taxon>Trichosporeae</taxon>
        <taxon>Loxocarpinae</taxon>
        <taxon>Dorcoceras</taxon>
    </lineage>
</organism>
<name>A0A2Z7CDR5_9LAMI</name>
<proteinExistence type="predicted"/>
<gene>
    <name evidence="1" type="ORF">F511_11782</name>
</gene>
<reference evidence="1 2" key="1">
    <citation type="journal article" date="2015" name="Proc. Natl. Acad. Sci. U.S.A.">
        <title>The resurrection genome of Boea hygrometrica: A blueprint for survival of dehydration.</title>
        <authorList>
            <person name="Xiao L."/>
            <person name="Yang G."/>
            <person name="Zhang L."/>
            <person name="Yang X."/>
            <person name="Zhao S."/>
            <person name="Ji Z."/>
            <person name="Zhou Q."/>
            <person name="Hu M."/>
            <person name="Wang Y."/>
            <person name="Chen M."/>
            <person name="Xu Y."/>
            <person name="Jin H."/>
            <person name="Xiao X."/>
            <person name="Hu G."/>
            <person name="Bao F."/>
            <person name="Hu Y."/>
            <person name="Wan P."/>
            <person name="Li L."/>
            <person name="Deng X."/>
            <person name="Kuang T."/>
            <person name="Xiang C."/>
            <person name="Zhu J.K."/>
            <person name="Oliver M.J."/>
            <person name="He Y."/>
        </authorList>
    </citation>
    <scope>NUCLEOTIDE SEQUENCE [LARGE SCALE GENOMIC DNA]</scope>
    <source>
        <strain evidence="2">cv. XS01</strain>
    </source>
</reference>
<keyword evidence="2" id="KW-1185">Reference proteome</keyword>
<sequence length="65" mass="7830">MIQHKLNQTNRRGQLIRDMIIRNNYARGDGKYEIEHQRVQEEVADDIRYWQRLPDNHGGDPEGKR</sequence>
<protein>
    <submittedName>
        <fullName evidence="1">Uncharacterized protein</fullName>
    </submittedName>
</protein>